<evidence type="ECO:0000256" key="2">
    <source>
        <dbReference type="ARBA" id="ARBA00022692"/>
    </source>
</evidence>
<accession>A0A285TFU3</accession>
<dbReference type="Pfam" id="PF01957">
    <property type="entry name" value="NfeD"/>
    <property type="match status" value="1"/>
</dbReference>
<dbReference type="PANTHER" id="PTHR33507">
    <property type="entry name" value="INNER MEMBRANE PROTEIN YBBJ"/>
    <property type="match status" value="1"/>
</dbReference>
<dbReference type="PANTHER" id="PTHR33507:SF3">
    <property type="entry name" value="INNER MEMBRANE PROTEIN YBBJ"/>
    <property type="match status" value="1"/>
</dbReference>
<proteinExistence type="predicted"/>
<feature type="domain" description="NfeD1b N-terminal" evidence="8">
    <location>
        <begin position="32"/>
        <end position="218"/>
    </location>
</feature>
<dbReference type="InterPro" id="IPR052165">
    <property type="entry name" value="Membrane_assoc_protease"/>
</dbReference>
<dbReference type="InterPro" id="IPR029045">
    <property type="entry name" value="ClpP/crotonase-like_dom_sf"/>
</dbReference>
<dbReference type="InterPro" id="IPR056738">
    <property type="entry name" value="NfeD1b_N"/>
</dbReference>
<dbReference type="GO" id="GO:0008233">
    <property type="term" value="F:peptidase activity"/>
    <property type="evidence" value="ECO:0007669"/>
    <property type="project" value="UniProtKB-KW"/>
</dbReference>
<evidence type="ECO:0000259" key="6">
    <source>
        <dbReference type="Pfam" id="PF01957"/>
    </source>
</evidence>
<feature type="transmembrane region" description="Helical" evidence="5">
    <location>
        <begin position="329"/>
        <end position="351"/>
    </location>
</feature>
<dbReference type="Proteomes" id="UP000219636">
    <property type="component" value="Unassembled WGS sequence"/>
</dbReference>
<evidence type="ECO:0000256" key="1">
    <source>
        <dbReference type="ARBA" id="ARBA00004141"/>
    </source>
</evidence>
<evidence type="ECO:0000259" key="7">
    <source>
        <dbReference type="Pfam" id="PF24961"/>
    </source>
</evidence>
<dbReference type="GO" id="GO:0005886">
    <property type="term" value="C:plasma membrane"/>
    <property type="evidence" value="ECO:0007669"/>
    <property type="project" value="TreeGrafter"/>
</dbReference>
<evidence type="ECO:0000259" key="8">
    <source>
        <dbReference type="Pfam" id="PF25145"/>
    </source>
</evidence>
<dbReference type="Gene3D" id="3.90.226.10">
    <property type="entry name" value="2-enoyl-CoA Hydratase, Chain A, domain 1"/>
    <property type="match status" value="1"/>
</dbReference>
<dbReference type="InterPro" id="IPR012340">
    <property type="entry name" value="NA-bd_OB-fold"/>
</dbReference>
<dbReference type="SUPFAM" id="SSF52096">
    <property type="entry name" value="ClpP/crotonase"/>
    <property type="match status" value="1"/>
</dbReference>
<gene>
    <name evidence="9" type="ORF">SAMN05880501_11240</name>
</gene>
<keyword evidence="3 5" id="KW-1133">Transmembrane helix</keyword>
<dbReference type="RefSeq" id="WP_097074530.1">
    <property type="nucleotide sequence ID" value="NZ_OBMQ01000012.1"/>
</dbReference>
<dbReference type="Gene3D" id="2.40.50.140">
    <property type="entry name" value="Nucleic acid-binding proteins"/>
    <property type="match status" value="1"/>
</dbReference>
<sequence length="443" mass="47636">MRKVRSLSWILLLLLSFSLLFPTLTVHASERVYHVLLENEVEKGLQAYLERAFNEASEEGAKTVILEIHTPGGFTEAAENIAKLMDNAPFEIIAFINSKAHSAGAYLSLHADKIYMVPNGTIGAAAIIDSAGNAAEEKANSAWIAEMRAAAESSGRDPRYAEAMADKTIDLPKYRAPSGKLLTLSADEAYEVGYSDGTVANLSEVLSFNGLSDSKVITIEPTLAEKVARFITNPIVVTLLLSIASLGLVMELFSPGFGVPGLVGLTSFAAFFFGHTVAGFAGYETILIFAIGFVLLIAELFVPGGIVGIIGGALMIISLLFAGESVVHMAYSILIALIISVIGMVVLMKFFGKNLHVFNKLILRDATTTEEGYVSNVNRIDLLGKIGHTITPLRPAGTVLIENERIDVVSEGSYVDSNKKVEIIQVEGSRIVVRELKKGVEEV</sequence>
<protein>
    <submittedName>
        <fullName evidence="9">Membrane-bound serine protease (ClpP class)</fullName>
    </submittedName>
</protein>
<keyword evidence="9" id="KW-0378">Hydrolase</keyword>
<evidence type="ECO:0000313" key="9">
    <source>
        <dbReference type="EMBL" id="SOC20837.1"/>
    </source>
</evidence>
<feature type="transmembrane region" description="Helical" evidence="5">
    <location>
        <begin position="257"/>
        <end position="274"/>
    </location>
</feature>
<feature type="domain" description="NfeD-like C-terminal" evidence="6">
    <location>
        <begin position="382"/>
        <end position="434"/>
    </location>
</feature>
<dbReference type="GO" id="GO:0006508">
    <property type="term" value="P:proteolysis"/>
    <property type="evidence" value="ECO:0007669"/>
    <property type="project" value="UniProtKB-KW"/>
</dbReference>
<evidence type="ECO:0000256" key="5">
    <source>
        <dbReference type="SAM" id="Phobius"/>
    </source>
</evidence>
<dbReference type="InterPro" id="IPR056739">
    <property type="entry name" value="NfeD_membrane"/>
</dbReference>
<dbReference type="SUPFAM" id="SSF141322">
    <property type="entry name" value="NfeD domain-like"/>
    <property type="match status" value="1"/>
</dbReference>
<dbReference type="Pfam" id="PF25145">
    <property type="entry name" value="NfeD1b_N"/>
    <property type="match status" value="1"/>
</dbReference>
<keyword evidence="9" id="KW-0645">Protease</keyword>
<evidence type="ECO:0000256" key="3">
    <source>
        <dbReference type="ARBA" id="ARBA00022989"/>
    </source>
</evidence>
<dbReference type="EMBL" id="OBMQ01000012">
    <property type="protein sequence ID" value="SOC20837.1"/>
    <property type="molecule type" value="Genomic_DNA"/>
</dbReference>
<dbReference type="AlphaFoldDB" id="A0A285TFU3"/>
<organism evidence="9 10">
    <name type="scientific">Ureibacillus xyleni</name>
    <dbReference type="NCBI Taxonomy" id="614648"/>
    <lineage>
        <taxon>Bacteria</taxon>
        <taxon>Bacillati</taxon>
        <taxon>Bacillota</taxon>
        <taxon>Bacilli</taxon>
        <taxon>Bacillales</taxon>
        <taxon>Caryophanaceae</taxon>
        <taxon>Ureibacillus</taxon>
    </lineage>
</organism>
<feature type="domain" description="NfeD integral membrane" evidence="7">
    <location>
        <begin position="236"/>
        <end position="349"/>
    </location>
</feature>
<name>A0A285TFU3_9BACL</name>
<reference evidence="10" key="1">
    <citation type="submission" date="2017-08" db="EMBL/GenBank/DDBJ databases">
        <authorList>
            <person name="Varghese N."/>
            <person name="Submissions S."/>
        </authorList>
    </citation>
    <scope>NUCLEOTIDE SEQUENCE [LARGE SCALE GENOMIC DNA]</scope>
    <source>
        <strain evidence="10">JC22</strain>
    </source>
</reference>
<comment type="subcellular location">
    <subcellularLocation>
        <location evidence="1">Membrane</location>
        <topology evidence="1">Multi-pass membrane protein</topology>
    </subcellularLocation>
</comment>
<keyword evidence="2 5" id="KW-0812">Transmembrane</keyword>
<dbReference type="CDD" id="cd07021">
    <property type="entry name" value="Clp_protease_NfeD_like"/>
    <property type="match status" value="1"/>
</dbReference>
<feature type="transmembrane region" description="Helical" evidence="5">
    <location>
        <begin position="305"/>
        <end position="323"/>
    </location>
</feature>
<keyword evidence="10" id="KW-1185">Reference proteome</keyword>
<dbReference type="Pfam" id="PF24961">
    <property type="entry name" value="NfeD_membrane"/>
    <property type="match status" value="1"/>
</dbReference>
<dbReference type="OrthoDB" id="9806253at2"/>
<evidence type="ECO:0000256" key="4">
    <source>
        <dbReference type="ARBA" id="ARBA00023136"/>
    </source>
</evidence>
<keyword evidence="4 5" id="KW-0472">Membrane</keyword>
<feature type="transmembrane region" description="Helical" evidence="5">
    <location>
        <begin position="230"/>
        <end position="250"/>
    </location>
</feature>
<dbReference type="InterPro" id="IPR002810">
    <property type="entry name" value="NfeD-like_C"/>
</dbReference>
<evidence type="ECO:0000313" key="10">
    <source>
        <dbReference type="Proteomes" id="UP000219636"/>
    </source>
</evidence>